<dbReference type="RefSeq" id="WP_003779257.1">
    <property type="nucleotide sequence ID" value="NZ_JH992964.1"/>
</dbReference>
<feature type="transmembrane region" description="Helical" evidence="1">
    <location>
        <begin position="6"/>
        <end position="26"/>
    </location>
</feature>
<dbReference type="EMBL" id="AGXA01000035">
    <property type="protein sequence ID" value="EKU92838.1"/>
    <property type="molecule type" value="Genomic_DNA"/>
</dbReference>
<protein>
    <recommendedName>
        <fullName evidence="4">Phage shock protein B</fullName>
    </recommendedName>
</protein>
<name>K9E848_9LACT</name>
<organism evidence="2 3">
    <name type="scientific">Alloiococcus otitis ATCC 51267</name>
    <dbReference type="NCBI Taxonomy" id="883081"/>
    <lineage>
        <taxon>Bacteria</taxon>
        <taxon>Bacillati</taxon>
        <taxon>Bacillota</taxon>
        <taxon>Bacilli</taxon>
        <taxon>Lactobacillales</taxon>
        <taxon>Carnobacteriaceae</taxon>
        <taxon>Alloiococcus</taxon>
    </lineage>
</organism>
<dbReference type="OrthoDB" id="2139682at2"/>
<evidence type="ECO:0000256" key="1">
    <source>
        <dbReference type="SAM" id="Phobius"/>
    </source>
</evidence>
<evidence type="ECO:0000313" key="2">
    <source>
        <dbReference type="EMBL" id="EKU92838.1"/>
    </source>
</evidence>
<keyword evidence="3" id="KW-1185">Reference proteome</keyword>
<comment type="caution">
    <text evidence="2">The sequence shown here is derived from an EMBL/GenBank/DDBJ whole genome shotgun (WGS) entry which is preliminary data.</text>
</comment>
<dbReference type="Proteomes" id="UP000009875">
    <property type="component" value="Unassembled WGS sequence"/>
</dbReference>
<keyword evidence="1" id="KW-0812">Transmembrane</keyword>
<dbReference type="AlphaFoldDB" id="K9E848"/>
<accession>K9E848</accession>
<dbReference type="STRING" id="883081.HMPREF9698_01622"/>
<dbReference type="Gene3D" id="1.20.5.340">
    <property type="match status" value="1"/>
</dbReference>
<reference evidence="2 3" key="1">
    <citation type="submission" date="2012-09" db="EMBL/GenBank/DDBJ databases">
        <title>The Genome Sequence of Alloiococcus otitis ATCC 51267.</title>
        <authorList>
            <consortium name="The Broad Institute Genome Sequencing Platform"/>
            <person name="Earl A."/>
            <person name="Ward D."/>
            <person name="Feldgarden M."/>
            <person name="Gevers D."/>
            <person name="Huys G."/>
            <person name="Walker B."/>
            <person name="Young S.K."/>
            <person name="Zeng Q."/>
            <person name="Gargeya S."/>
            <person name="Fitzgerald M."/>
            <person name="Haas B."/>
            <person name="Abouelleil A."/>
            <person name="Alvarado L."/>
            <person name="Arachchi H.M."/>
            <person name="Berlin A.M."/>
            <person name="Chapman S.B."/>
            <person name="Goldberg J."/>
            <person name="Griggs A."/>
            <person name="Gujja S."/>
            <person name="Hansen M."/>
            <person name="Howarth C."/>
            <person name="Imamovic A."/>
            <person name="Larimer J."/>
            <person name="McCowen C."/>
            <person name="Montmayeur A."/>
            <person name="Murphy C."/>
            <person name="Neiman D."/>
            <person name="Pearson M."/>
            <person name="Priest M."/>
            <person name="Roberts A."/>
            <person name="Saif S."/>
            <person name="Shea T."/>
            <person name="Sisk P."/>
            <person name="Sykes S."/>
            <person name="Wortman J."/>
            <person name="Nusbaum C."/>
            <person name="Birren B."/>
        </authorList>
    </citation>
    <scope>NUCLEOTIDE SEQUENCE [LARGE SCALE GENOMIC DNA]</scope>
    <source>
        <strain evidence="2 3">ATCC 51267</strain>
    </source>
</reference>
<evidence type="ECO:0008006" key="4">
    <source>
        <dbReference type="Google" id="ProtNLM"/>
    </source>
</evidence>
<keyword evidence="1" id="KW-1133">Transmembrane helix</keyword>
<proteinExistence type="predicted"/>
<dbReference type="HOGENOM" id="CLU_2358402_0_0_9"/>
<sequence>MEFDVISIGAIAGAIITILTLAKLVVEPFTKVMKRNDETMKHLRASIDTLSRDMQASRKETEDIKKIIDNHEIRIGQNEDNIIRHSERIAKNTYKIDN</sequence>
<evidence type="ECO:0000313" key="3">
    <source>
        <dbReference type="Proteomes" id="UP000009875"/>
    </source>
</evidence>
<gene>
    <name evidence="2" type="ORF">HMPREF9698_01622</name>
</gene>
<keyword evidence="1" id="KW-0472">Membrane</keyword>